<name>A0A0D2H398_9EURO</name>
<dbReference type="RefSeq" id="XP_016630438.1">
    <property type="nucleotide sequence ID" value="XM_016778590.1"/>
</dbReference>
<feature type="region of interest" description="Disordered" evidence="1">
    <location>
        <begin position="1"/>
        <end position="141"/>
    </location>
</feature>
<gene>
    <name evidence="2" type="ORF">Z520_08093</name>
</gene>
<sequence>MEGDFYSPDEPDDVKSTPSMASGLLLSRVTSAPEPSRRVADGPFLPSLHQTPRKRDFPMEQSHRRRGADRPSPPARYFWSPGSSSPRTELEEPPDKRPRLDYIPEKSETGEESSKRRMNPQGLHIHIHERVGMGTSIGDND</sequence>
<evidence type="ECO:0000313" key="3">
    <source>
        <dbReference type="Proteomes" id="UP000053411"/>
    </source>
</evidence>
<dbReference type="GeneID" id="27713839"/>
<evidence type="ECO:0000256" key="1">
    <source>
        <dbReference type="SAM" id="MobiDB-lite"/>
    </source>
</evidence>
<feature type="compositionally biased region" description="Basic and acidic residues" evidence="1">
    <location>
        <begin position="88"/>
        <end position="115"/>
    </location>
</feature>
<feature type="compositionally biased region" description="Basic and acidic residues" evidence="1">
    <location>
        <begin position="53"/>
        <end position="62"/>
    </location>
</feature>
<dbReference type="VEuPathDB" id="FungiDB:Z520_08093"/>
<evidence type="ECO:0000313" key="2">
    <source>
        <dbReference type="EMBL" id="KIX96315.1"/>
    </source>
</evidence>
<feature type="compositionally biased region" description="Acidic residues" evidence="1">
    <location>
        <begin position="1"/>
        <end position="12"/>
    </location>
</feature>
<accession>A0A0D2H398</accession>
<dbReference type="Proteomes" id="UP000053411">
    <property type="component" value="Unassembled WGS sequence"/>
</dbReference>
<reference evidence="2 3" key="1">
    <citation type="submission" date="2015-01" db="EMBL/GenBank/DDBJ databases">
        <title>The Genome Sequence of Fonsecaea multimorphosa CBS 102226.</title>
        <authorList>
            <consortium name="The Broad Institute Genomics Platform"/>
            <person name="Cuomo C."/>
            <person name="de Hoog S."/>
            <person name="Gorbushina A."/>
            <person name="Stielow B."/>
            <person name="Teixiera M."/>
            <person name="Abouelleil A."/>
            <person name="Chapman S.B."/>
            <person name="Priest M."/>
            <person name="Young S.K."/>
            <person name="Wortman J."/>
            <person name="Nusbaum C."/>
            <person name="Birren B."/>
        </authorList>
    </citation>
    <scope>NUCLEOTIDE SEQUENCE [LARGE SCALE GENOMIC DNA]</scope>
    <source>
        <strain evidence="2 3">CBS 102226</strain>
    </source>
</reference>
<proteinExistence type="predicted"/>
<dbReference type="EMBL" id="KN848078">
    <property type="protein sequence ID" value="KIX96315.1"/>
    <property type="molecule type" value="Genomic_DNA"/>
</dbReference>
<keyword evidence="3" id="KW-1185">Reference proteome</keyword>
<protein>
    <submittedName>
        <fullName evidence="2">Uncharacterized protein</fullName>
    </submittedName>
</protein>
<dbReference type="AlphaFoldDB" id="A0A0D2H398"/>
<dbReference type="STRING" id="1442371.A0A0D2H398"/>
<organism evidence="2 3">
    <name type="scientific">Fonsecaea multimorphosa CBS 102226</name>
    <dbReference type="NCBI Taxonomy" id="1442371"/>
    <lineage>
        <taxon>Eukaryota</taxon>
        <taxon>Fungi</taxon>
        <taxon>Dikarya</taxon>
        <taxon>Ascomycota</taxon>
        <taxon>Pezizomycotina</taxon>
        <taxon>Eurotiomycetes</taxon>
        <taxon>Chaetothyriomycetidae</taxon>
        <taxon>Chaetothyriales</taxon>
        <taxon>Herpotrichiellaceae</taxon>
        <taxon>Fonsecaea</taxon>
    </lineage>
</organism>